<feature type="transmembrane region" description="Helical" evidence="1">
    <location>
        <begin position="6"/>
        <end position="23"/>
    </location>
</feature>
<organism evidence="2 3">
    <name type="scientific">Liquidambar formosana</name>
    <name type="common">Formosan gum</name>
    <dbReference type="NCBI Taxonomy" id="63359"/>
    <lineage>
        <taxon>Eukaryota</taxon>
        <taxon>Viridiplantae</taxon>
        <taxon>Streptophyta</taxon>
        <taxon>Embryophyta</taxon>
        <taxon>Tracheophyta</taxon>
        <taxon>Spermatophyta</taxon>
        <taxon>Magnoliopsida</taxon>
        <taxon>eudicotyledons</taxon>
        <taxon>Gunneridae</taxon>
        <taxon>Pentapetalae</taxon>
        <taxon>Saxifragales</taxon>
        <taxon>Altingiaceae</taxon>
        <taxon>Liquidambar</taxon>
    </lineage>
</organism>
<accession>A0AAP0RMV8</accession>
<evidence type="ECO:0000256" key="1">
    <source>
        <dbReference type="SAM" id="Phobius"/>
    </source>
</evidence>
<feature type="transmembrane region" description="Helical" evidence="1">
    <location>
        <begin position="44"/>
        <end position="64"/>
    </location>
</feature>
<dbReference type="Pfam" id="PF11820">
    <property type="entry name" value="DUF3339"/>
    <property type="match status" value="1"/>
</dbReference>
<gene>
    <name evidence="2" type="ORF">L1049_028553</name>
</gene>
<dbReference type="InterPro" id="IPR021775">
    <property type="entry name" value="DUF3339"/>
</dbReference>
<comment type="caution">
    <text evidence="2">The sequence shown here is derived from an EMBL/GenBank/DDBJ whole genome shotgun (WGS) entry which is preliminary data.</text>
</comment>
<reference evidence="2 3" key="1">
    <citation type="journal article" date="2024" name="Plant J.">
        <title>Genome sequences and population genomics reveal climatic adaptation and genomic divergence between two closely related sweetgum species.</title>
        <authorList>
            <person name="Xu W.Q."/>
            <person name="Ren C.Q."/>
            <person name="Zhang X.Y."/>
            <person name="Comes H.P."/>
            <person name="Liu X.H."/>
            <person name="Li Y.G."/>
            <person name="Kettle C.J."/>
            <person name="Jalonen R."/>
            <person name="Gaisberger H."/>
            <person name="Ma Y.Z."/>
            <person name="Qiu Y.X."/>
        </authorList>
    </citation>
    <scope>NUCLEOTIDE SEQUENCE [LARGE SCALE GENOMIC DNA]</scope>
    <source>
        <strain evidence="2">Hangzhou</strain>
    </source>
</reference>
<evidence type="ECO:0000313" key="3">
    <source>
        <dbReference type="Proteomes" id="UP001415857"/>
    </source>
</evidence>
<dbReference type="PANTHER" id="PTHR33128:SF78">
    <property type="entry name" value="OS04G0387900 PROTEIN"/>
    <property type="match status" value="1"/>
</dbReference>
<name>A0AAP0RMV8_LIQFO</name>
<proteinExistence type="predicted"/>
<keyword evidence="1" id="KW-0812">Transmembrane</keyword>
<keyword evidence="1" id="KW-1133">Transmembrane helix</keyword>
<keyword evidence="3" id="KW-1185">Reference proteome</keyword>
<keyword evidence="1" id="KW-0472">Membrane</keyword>
<protein>
    <submittedName>
        <fullName evidence="2">Uncharacterized protein</fullName>
    </submittedName>
</protein>
<evidence type="ECO:0000313" key="2">
    <source>
        <dbReference type="EMBL" id="KAK9278971.1"/>
    </source>
</evidence>
<sequence>MADWAPILIGVLLFILLSPGLIFQIPGHTRHIDFGGFKTNGKAVLMHTILFFAIFTILILAVHIKIYMG</sequence>
<dbReference type="AlphaFoldDB" id="A0AAP0RMV8"/>
<dbReference type="EMBL" id="JBBPBK010000009">
    <property type="protein sequence ID" value="KAK9278971.1"/>
    <property type="molecule type" value="Genomic_DNA"/>
</dbReference>
<dbReference type="PANTHER" id="PTHR33128">
    <property type="entry name" value="OS05G0103400 PROTEIN"/>
    <property type="match status" value="1"/>
</dbReference>
<dbReference type="Proteomes" id="UP001415857">
    <property type="component" value="Unassembled WGS sequence"/>
</dbReference>